<dbReference type="Pfam" id="PF00295">
    <property type="entry name" value="Glyco_hydro_28"/>
    <property type="match status" value="1"/>
</dbReference>
<keyword evidence="7" id="KW-0961">Cell wall biogenesis/degradation</keyword>
<accession>A0A2P6RRD3</accession>
<feature type="chain" id="PRO_5015176705" evidence="9">
    <location>
        <begin position="25"/>
        <end position="325"/>
    </location>
</feature>
<dbReference type="Gene3D" id="2.160.20.10">
    <property type="entry name" value="Single-stranded right-handed beta-helix, Pectin lyase-like"/>
    <property type="match status" value="3"/>
</dbReference>
<evidence type="ECO:0000256" key="5">
    <source>
        <dbReference type="ARBA" id="ARBA00022801"/>
    </source>
</evidence>
<keyword evidence="9" id="KW-0732">Signal</keyword>
<evidence type="ECO:0000313" key="10">
    <source>
        <dbReference type="EMBL" id="PRQ48967.1"/>
    </source>
</evidence>
<evidence type="ECO:0000256" key="7">
    <source>
        <dbReference type="ARBA" id="ARBA00023316"/>
    </source>
</evidence>
<dbReference type="Proteomes" id="UP000238479">
    <property type="component" value="Chromosome 2"/>
</dbReference>
<evidence type="ECO:0000256" key="2">
    <source>
        <dbReference type="ARBA" id="ARBA00008834"/>
    </source>
</evidence>
<dbReference type="EMBL" id="PDCK01000040">
    <property type="protein sequence ID" value="PRQ48967.1"/>
    <property type="molecule type" value="Genomic_DNA"/>
</dbReference>
<feature type="signal peptide" evidence="9">
    <location>
        <begin position="1"/>
        <end position="24"/>
    </location>
</feature>
<evidence type="ECO:0000256" key="1">
    <source>
        <dbReference type="ARBA" id="ARBA00004191"/>
    </source>
</evidence>
<dbReference type="PANTHER" id="PTHR31375">
    <property type="match status" value="1"/>
</dbReference>
<protein>
    <submittedName>
        <fullName evidence="10">Putative polygalacturonase</fullName>
        <ecNumber evidence="10">3.2.1.15</ecNumber>
    </submittedName>
</protein>
<evidence type="ECO:0000256" key="9">
    <source>
        <dbReference type="SAM" id="SignalP"/>
    </source>
</evidence>
<dbReference type="EC" id="3.2.1.15" evidence="10"/>
<comment type="caution">
    <text evidence="10">The sequence shown here is derived from an EMBL/GenBank/DDBJ whole genome shotgun (WGS) entry which is preliminary data.</text>
</comment>
<gene>
    <name evidence="10" type="ORF">RchiOBHm_Chr2g0116641</name>
</gene>
<keyword evidence="3" id="KW-0134">Cell wall</keyword>
<dbReference type="InterPro" id="IPR011050">
    <property type="entry name" value="Pectin_lyase_fold/virulence"/>
</dbReference>
<comment type="subcellular location">
    <subcellularLocation>
        <location evidence="1">Secreted</location>
        <location evidence="1">Cell wall</location>
    </subcellularLocation>
</comment>
<reference evidence="10 11" key="1">
    <citation type="journal article" date="2018" name="Nat. Genet.">
        <title>The Rosa genome provides new insights in the design of modern roses.</title>
        <authorList>
            <person name="Bendahmane M."/>
        </authorList>
    </citation>
    <scope>NUCLEOTIDE SEQUENCE [LARGE SCALE GENOMIC DNA]</scope>
    <source>
        <strain evidence="11">cv. Old Blush</strain>
    </source>
</reference>
<evidence type="ECO:0000256" key="8">
    <source>
        <dbReference type="RuleBase" id="RU361169"/>
    </source>
</evidence>
<dbReference type="GO" id="GO:0005975">
    <property type="term" value="P:carbohydrate metabolic process"/>
    <property type="evidence" value="ECO:0007669"/>
    <property type="project" value="InterPro"/>
</dbReference>
<dbReference type="InterPro" id="IPR000743">
    <property type="entry name" value="Glyco_hydro_28"/>
</dbReference>
<name>A0A2P6RRD3_ROSCH</name>
<dbReference type="GO" id="GO:0004650">
    <property type="term" value="F:polygalacturonase activity"/>
    <property type="evidence" value="ECO:0007669"/>
    <property type="project" value="UniProtKB-EC"/>
</dbReference>
<dbReference type="AlphaFoldDB" id="A0A2P6RRD3"/>
<dbReference type="Gramene" id="PRQ48967">
    <property type="protein sequence ID" value="PRQ48967"/>
    <property type="gene ID" value="RchiOBHm_Chr2g0116641"/>
</dbReference>
<dbReference type="InterPro" id="IPR012334">
    <property type="entry name" value="Pectin_lyas_fold"/>
</dbReference>
<comment type="similarity">
    <text evidence="2 8">Belongs to the glycosyl hydrolase 28 family.</text>
</comment>
<organism evidence="10 11">
    <name type="scientific">Rosa chinensis</name>
    <name type="common">China rose</name>
    <dbReference type="NCBI Taxonomy" id="74649"/>
    <lineage>
        <taxon>Eukaryota</taxon>
        <taxon>Viridiplantae</taxon>
        <taxon>Streptophyta</taxon>
        <taxon>Embryophyta</taxon>
        <taxon>Tracheophyta</taxon>
        <taxon>Spermatophyta</taxon>
        <taxon>Magnoliopsida</taxon>
        <taxon>eudicotyledons</taxon>
        <taxon>Gunneridae</taxon>
        <taxon>Pentapetalae</taxon>
        <taxon>rosids</taxon>
        <taxon>fabids</taxon>
        <taxon>Rosales</taxon>
        <taxon>Rosaceae</taxon>
        <taxon>Rosoideae</taxon>
        <taxon>Rosoideae incertae sedis</taxon>
        <taxon>Rosa</taxon>
    </lineage>
</organism>
<evidence type="ECO:0000256" key="4">
    <source>
        <dbReference type="ARBA" id="ARBA00022525"/>
    </source>
</evidence>
<evidence type="ECO:0000256" key="3">
    <source>
        <dbReference type="ARBA" id="ARBA00022512"/>
    </source>
</evidence>
<sequence>MTKLTSCFPTVVFIFLHILYQSFAFGDETTTRTYDVLKFGAKRNGVTNSTQAFLDAWSADCGSAADTTEIYVPKAETLSFTNSKDIRAEGLMSLNSQMFHIVINGRRDVLIQSVKVIAAGNSPNTDGIHVQFSRYVAIASTPPSKLGTIVSLLAPAPRNCGWNAYHADLAMALGKLNIGSLAKDLEEEGIQNVTLKNAIFKGTTNGLRIKSWARPSTGFVQGVRSLDVEMINVQNPIVIYQNYCPHNLNCPGQVSDVKVNDVLYQNIRGTSATAVAIKFDFSAANPCSGVKLDNVHLTCRKQVVQSDCTNVNVKSVGTVQPSSCL</sequence>
<evidence type="ECO:0000256" key="6">
    <source>
        <dbReference type="ARBA" id="ARBA00023295"/>
    </source>
</evidence>
<keyword evidence="6 8" id="KW-0326">Glycosidase</keyword>
<dbReference type="SUPFAM" id="SSF51126">
    <property type="entry name" value="Pectin lyase-like"/>
    <property type="match status" value="1"/>
</dbReference>
<evidence type="ECO:0000313" key="11">
    <source>
        <dbReference type="Proteomes" id="UP000238479"/>
    </source>
</evidence>
<keyword evidence="5 8" id="KW-0378">Hydrolase</keyword>
<keyword evidence="11" id="KW-1185">Reference proteome</keyword>
<proteinExistence type="inferred from homology"/>
<keyword evidence="4" id="KW-0964">Secreted</keyword>
<dbReference type="GO" id="GO:0071555">
    <property type="term" value="P:cell wall organization"/>
    <property type="evidence" value="ECO:0007669"/>
    <property type="project" value="UniProtKB-KW"/>
</dbReference>